<dbReference type="AlphaFoldDB" id="A0A0G4KLK8"/>
<evidence type="ECO:0000313" key="2">
    <source>
        <dbReference type="EMBL" id="CRK09761.1"/>
    </source>
</evidence>
<sequence length="86" mass="9276">MRTMPAPPPQARSAIESTASSVPTASLAAGRVVSAYLYMYSWPAASARLSHSKIDRERLINSSVLSLTHFPSEKPEEHMGTDCLAS</sequence>
<accession>A0A0G4KLK8</accession>
<feature type="compositionally biased region" description="Pro residues" evidence="1">
    <location>
        <begin position="1"/>
        <end position="10"/>
    </location>
</feature>
<feature type="region of interest" description="Disordered" evidence="1">
    <location>
        <begin position="1"/>
        <end position="20"/>
    </location>
</feature>
<gene>
    <name evidence="2" type="ORF">BN1708_002269</name>
</gene>
<dbReference type="Proteomes" id="UP000044602">
    <property type="component" value="Unassembled WGS sequence"/>
</dbReference>
<protein>
    <submittedName>
        <fullName evidence="2">Uncharacterized protein</fullName>
    </submittedName>
</protein>
<name>A0A0G4KLK8_VERLO</name>
<evidence type="ECO:0000313" key="3">
    <source>
        <dbReference type="Proteomes" id="UP000044602"/>
    </source>
</evidence>
<dbReference type="EMBL" id="CVQH01002224">
    <property type="protein sequence ID" value="CRK09761.1"/>
    <property type="molecule type" value="Genomic_DNA"/>
</dbReference>
<proteinExistence type="predicted"/>
<reference evidence="2 3" key="1">
    <citation type="submission" date="2015-05" db="EMBL/GenBank/DDBJ databases">
        <authorList>
            <person name="Wang D.B."/>
            <person name="Wang M."/>
        </authorList>
    </citation>
    <scope>NUCLEOTIDE SEQUENCE [LARGE SCALE GENOMIC DNA]</scope>
    <source>
        <strain evidence="2">VL1</strain>
    </source>
</reference>
<organism evidence="2 3">
    <name type="scientific">Verticillium longisporum</name>
    <name type="common">Verticillium dahliae var. longisporum</name>
    <dbReference type="NCBI Taxonomy" id="100787"/>
    <lineage>
        <taxon>Eukaryota</taxon>
        <taxon>Fungi</taxon>
        <taxon>Dikarya</taxon>
        <taxon>Ascomycota</taxon>
        <taxon>Pezizomycotina</taxon>
        <taxon>Sordariomycetes</taxon>
        <taxon>Hypocreomycetidae</taxon>
        <taxon>Glomerellales</taxon>
        <taxon>Plectosphaerellaceae</taxon>
        <taxon>Verticillium</taxon>
    </lineage>
</organism>
<keyword evidence="3" id="KW-1185">Reference proteome</keyword>
<evidence type="ECO:0000256" key="1">
    <source>
        <dbReference type="SAM" id="MobiDB-lite"/>
    </source>
</evidence>